<evidence type="ECO:0000256" key="1">
    <source>
        <dbReference type="SAM" id="MobiDB-lite"/>
    </source>
</evidence>
<comment type="caution">
    <text evidence="2">The sequence shown here is derived from an EMBL/GenBank/DDBJ whole genome shotgun (WGS) entry which is preliminary data.</text>
</comment>
<gene>
    <name evidence="2" type="ORF">GPJ16_08720</name>
</gene>
<dbReference type="Proteomes" id="UP000799330">
    <property type="component" value="Unassembled WGS sequence"/>
</dbReference>
<evidence type="ECO:0000313" key="3">
    <source>
        <dbReference type="Proteomes" id="UP000799330"/>
    </source>
</evidence>
<feature type="region of interest" description="Disordered" evidence="1">
    <location>
        <begin position="26"/>
        <end position="61"/>
    </location>
</feature>
<sequence length="166" mass="18934">MSWLVAVGCIFITVIVVYWVNKANGSRLPSPRNSRQLTDTPPIRWRDIPTSNRSTPTPDPSSIVWQDLPPELSAFPTQELIFRQSTNNNTAFLDTDHNPTIQELLKSVIGSRDLLTQAEFRPRQQVYFCSNCTLAHRQDSWQESGNRCNQCGSSEHTRLYTLPDND</sequence>
<accession>A0A966L4Q4</accession>
<organism evidence="2 3">
    <name type="scientific">Microcystis aeruginosa G11-04</name>
    <dbReference type="NCBI Taxonomy" id="2685956"/>
    <lineage>
        <taxon>Bacteria</taxon>
        <taxon>Bacillati</taxon>
        <taxon>Cyanobacteriota</taxon>
        <taxon>Cyanophyceae</taxon>
        <taxon>Oscillatoriophycideae</taxon>
        <taxon>Chroococcales</taxon>
        <taxon>Microcystaceae</taxon>
        <taxon>Microcystis</taxon>
    </lineage>
</organism>
<reference evidence="2" key="1">
    <citation type="journal article" date="2019" name="Mol. Ecol.">
        <title>Genome evolution and host-microbiome shifts correspond with intraspecific niche divergence within harmful algal bloom-forming Microcystis aeruginosa.</title>
        <authorList>
            <person name="Jackrel S.L."/>
            <person name="White J.D."/>
            <person name="Evans J.T."/>
            <person name="Buffin K."/>
            <person name="Hayden K."/>
            <person name="Sarnelle O."/>
            <person name="Denef V.J."/>
        </authorList>
    </citation>
    <scope>NUCLEOTIDE SEQUENCE</scope>
    <source>
        <strain evidence="2">G11-04</strain>
    </source>
</reference>
<evidence type="ECO:0000313" key="2">
    <source>
        <dbReference type="EMBL" id="NCS57020.1"/>
    </source>
</evidence>
<dbReference type="EMBL" id="JAADAI010000091">
    <property type="protein sequence ID" value="NCS57020.1"/>
    <property type="molecule type" value="Genomic_DNA"/>
</dbReference>
<protein>
    <submittedName>
        <fullName evidence="2">Uncharacterized protein</fullName>
    </submittedName>
</protein>
<proteinExistence type="predicted"/>
<dbReference type="AlphaFoldDB" id="A0A966L4Q4"/>
<name>A0A966L4Q4_MICAE</name>